<dbReference type="Pfam" id="PF12937">
    <property type="entry name" value="F-box-like"/>
    <property type="match status" value="1"/>
</dbReference>
<keyword evidence="4" id="KW-1185">Reference proteome</keyword>
<dbReference type="SUPFAM" id="SSF52047">
    <property type="entry name" value="RNI-like"/>
    <property type="match status" value="1"/>
</dbReference>
<sequence>MSALRQPLPAEILALIFHYLEQEDLYECLLVSHLWHTEAEIRLYSDVTLDALQENSTLLVQAVKNRKHLLRRVEWRAFDVGVILALDLMDILLDHRPPADDNGDINTDYLFSFIKQEQEDYYGTTTPAATTTTTALSHPLGPNRPALTHFSYSGSDASWRLFDSILYELTTLVSLDLDFAREGWATEAYTIDMDKILDSFPHLRNLSIVGWMHKYGSTQTTRLEDVSHLSLQTSDNGTTNGSGGIRQHRLESFTFTSLLMWREGSDAFTFFSRLANLREIVIRSRASSIEAARRSRPWTFGRALKRFCPKLESIDSSGQVALWLFDLPILPSDKISHITALIPDPSPKDMSGVSARQVQPATKTDLATRLRDQEWEELLEGKGGVEPFFPQLKTLILGWDHTLSAQDLISLGAQPQFLTHLEINYQPGNPSYVWGMHDRDAADVDEDVMFKPFNLFMESEDKLIEDRRLRKRRKIEDQDVMLFLQHCSSLRHFALTKYNIPFKNLVQGNDNDNNTGTTKKTTAVGAEEEEEEKEEGPSIRRWACEDTLETLHIGFEFSINEPEQHRLVWNHLGRFKKLTCLTFARAPLHWDRLALIPSVSYGVEGLLNGGRRGEGGGGGSARTLQEIRHLPTWWKVEDRGAMVEWFARACPRLMVLGLEHKREYVDGMKRNPYTTFLEEEGVKQCSILDVFIE</sequence>
<dbReference type="Gene3D" id="3.80.10.10">
    <property type="entry name" value="Ribonuclease Inhibitor"/>
    <property type="match status" value="1"/>
</dbReference>
<comment type="caution">
    <text evidence="3">The sequence shown here is derived from an EMBL/GenBank/DDBJ whole genome shotgun (WGS) entry which is preliminary data.</text>
</comment>
<protein>
    <recommendedName>
        <fullName evidence="2">F-box domain-containing protein</fullName>
    </recommendedName>
</protein>
<evidence type="ECO:0000313" key="3">
    <source>
        <dbReference type="EMBL" id="KAG0273051.1"/>
    </source>
</evidence>
<evidence type="ECO:0000256" key="1">
    <source>
        <dbReference type="SAM" id="MobiDB-lite"/>
    </source>
</evidence>
<feature type="region of interest" description="Disordered" evidence="1">
    <location>
        <begin position="508"/>
        <end position="538"/>
    </location>
</feature>
<accession>A0AAD4H4H5</accession>
<dbReference type="InterPro" id="IPR036047">
    <property type="entry name" value="F-box-like_dom_sf"/>
</dbReference>
<reference evidence="3" key="1">
    <citation type="journal article" date="2020" name="Fungal Divers.">
        <title>Resolving the Mortierellaceae phylogeny through synthesis of multi-gene phylogenetics and phylogenomics.</title>
        <authorList>
            <person name="Vandepol N."/>
            <person name="Liber J."/>
            <person name="Desiro A."/>
            <person name="Na H."/>
            <person name="Kennedy M."/>
            <person name="Barry K."/>
            <person name="Grigoriev I.V."/>
            <person name="Miller A.N."/>
            <person name="O'Donnell K."/>
            <person name="Stajich J.E."/>
            <person name="Bonito G."/>
        </authorList>
    </citation>
    <scope>NUCLEOTIDE SEQUENCE</scope>
    <source>
        <strain evidence="3">NRRL 28262</strain>
    </source>
</reference>
<dbReference type="InterPro" id="IPR001810">
    <property type="entry name" value="F-box_dom"/>
</dbReference>
<feature type="domain" description="F-box" evidence="2">
    <location>
        <begin position="8"/>
        <end position="47"/>
    </location>
</feature>
<evidence type="ECO:0000313" key="4">
    <source>
        <dbReference type="Proteomes" id="UP001194580"/>
    </source>
</evidence>
<proteinExistence type="predicted"/>
<dbReference type="InterPro" id="IPR032675">
    <property type="entry name" value="LRR_dom_sf"/>
</dbReference>
<feature type="compositionally biased region" description="Low complexity" evidence="1">
    <location>
        <begin position="515"/>
        <end position="525"/>
    </location>
</feature>
<dbReference type="EMBL" id="JAAAIL010000810">
    <property type="protein sequence ID" value="KAG0273051.1"/>
    <property type="molecule type" value="Genomic_DNA"/>
</dbReference>
<gene>
    <name evidence="3" type="ORF">BGZ95_011154</name>
</gene>
<dbReference type="AlphaFoldDB" id="A0AAD4H4H5"/>
<evidence type="ECO:0000259" key="2">
    <source>
        <dbReference type="Pfam" id="PF12937"/>
    </source>
</evidence>
<organism evidence="3 4">
    <name type="scientific">Linnemannia exigua</name>
    <dbReference type="NCBI Taxonomy" id="604196"/>
    <lineage>
        <taxon>Eukaryota</taxon>
        <taxon>Fungi</taxon>
        <taxon>Fungi incertae sedis</taxon>
        <taxon>Mucoromycota</taxon>
        <taxon>Mortierellomycotina</taxon>
        <taxon>Mortierellomycetes</taxon>
        <taxon>Mortierellales</taxon>
        <taxon>Mortierellaceae</taxon>
        <taxon>Linnemannia</taxon>
    </lineage>
</organism>
<dbReference type="Proteomes" id="UP001194580">
    <property type="component" value="Unassembled WGS sequence"/>
</dbReference>
<dbReference type="SUPFAM" id="SSF81383">
    <property type="entry name" value="F-box domain"/>
    <property type="match status" value="1"/>
</dbReference>
<name>A0AAD4H4H5_9FUNG</name>